<gene>
    <name evidence="4" type="ORF">RIMI_LOCUS5308370</name>
</gene>
<feature type="domain" description="VWFD" evidence="3">
    <location>
        <begin position="62"/>
        <end position="232"/>
    </location>
</feature>
<accession>A0ABN9L6B1</accession>
<dbReference type="Pfam" id="PF25962">
    <property type="entry name" value="TIL_OTOGL_Mucin"/>
    <property type="match status" value="1"/>
</dbReference>
<dbReference type="PANTHER" id="PTHR11339:SF408">
    <property type="entry name" value="MUCIN-5B"/>
    <property type="match status" value="1"/>
</dbReference>
<evidence type="ECO:0000256" key="1">
    <source>
        <dbReference type="ARBA" id="ARBA00023157"/>
    </source>
</evidence>
<feature type="non-terminal residue" evidence="4">
    <location>
        <position position="413"/>
    </location>
</feature>
<reference evidence="4" key="1">
    <citation type="submission" date="2023-07" db="EMBL/GenBank/DDBJ databases">
        <authorList>
            <person name="Stuckert A."/>
        </authorList>
    </citation>
    <scope>NUCLEOTIDE SEQUENCE</scope>
</reference>
<evidence type="ECO:0000256" key="2">
    <source>
        <dbReference type="ARBA" id="ARBA00023180"/>
    </source>
</evidence>
<dbReference type="Pfam" id="PF08742">
    <property type="entry name" value="C8"/>
    <property type="match status" value="1"/>
</dbReference>
<protein>
    <recommendedName>
        <fullName evidence="3">VWFD domain-containing protein</fullName>
    </recommendedName>
</protein>
<comment type="caution">
    <text evidence="4">The sequence shown here is derived from an EMBL/GenBank/DDBJ whole genome shotgun (WGS) entry which is preliminary data.</text>
</comment>
<dbReference type="SMART" id="SM00832">
    <property type="entry name" value="C8"/>
    <property type="match status" value="1"/>
</dbReference>
<dbReference type="Proteomes" id="UP001176940">
    <property type="component" value="Unassembled WGS sequence"/>
</dbReference>
<dbReference type="InterPro" id="IPR058753">
    <property type="entry name" value="TIL_OTOGL_Mucin"/>
</dbReference>
<dbReference type="InterPro" id="IPR001846">
    <property type="entry name" value="VWF_type-D"/>
</dbReference>
<dbReference type="EMBL" id="CAUEEQ010008984">
    <property type="protein sequence ID" value="CAJ0932961.1"/>
    <property type="molecule type" value="Genomic_DNA"/>
</dbReference>
<evidence type="ECO:0000259" key="3">
    <source>
        <dbReference type="PROSITE" id="PS51233"/>
    </source>
</evidence>
<keyword evidence="2" id="KW-0325">Glycoprotein</keyword>
<dbReference type="InterPro" id="IPR014853">
    <property type="entry name" value="VWF/SSPO/ZAN-like_Cys-rich_dom"/>
</dbReference>
<sequence length="413" mass="46412">MMKETYVLLKKTVLVDSIMITMQQEKQSRSNVTLGYFYLIATFLYSTCKNKNWECTTETCLGTCAVYGDGHYLTFDNRRYRFNGNCAYTLVQDYCSNDPNDGTFRVITENVPCGSQGTTCSKSLRLFLGNYELMLDNQKFDVVKRDSGKYVPFKVRQMGIYLVVDTVHGLSLIWDKKTTIFIKMDPAFERKVCGLCGNYDGNSANDYITRSQSVVGDVTEFGNSWKLYPSCPDAVEIKDTCASNPYRKAWSQKQCSIITSGAFVSCHGLVDPVKYYEACVNDACSCDSGGDCDCFCTAVAAYAQACSEAGLCIHWRTPNICPVFCDFYNQQGHCEWHYQACGAPCMKTCMNPTGVCYNKLNGLEGCYPTCPEDRPFFNEESMQCVASCNCYDEYGEEYKPGSKMPGSTRCSVW</sequence>
<name>A0ABN9L6B1_9NEOB</name>
<keyword evidence="5" id="KW-1185">Reference proteome</keyword>
<evidence type="ECO:0000313" key="5">
    <source>
        <dbReference type="Proteomes" id="UP001176940"/>
    </source>
</evidence>
<dbReference type="InterPro" id="IPR050780">
    <property type="entry name" value="Mucin_vWF_Thrombospondin_sf"/>
</dbReference>
<dbReference type="Pfam" id="PF00094">
    <property type="entry name" value="VWD"/>
    <property type="match status" value="1"/>
</dbReference>
<dbReference type="SMART" id="SM00216">
    <property type="entry name" value="VWD"/>
    <property type="match status" value="1"/>
</dbReference>
<keyword evidence="1" id="KW-1015">Disulfide bond</keyword>
<evidence type="ECO:0000313" key="4">
    <source>
        <dbReference type="EMBL" id="CAJ0932961.1"/>
    </source>
</evidence>
<proteinExistence type="predicted"/>
<dbReference type="PROSITE" id="PS51233">
    <property type="entry name" value="VWFD"/>
    <property type="match status" value="1"/>
</dbReference>
<organism evidence="4 5">
    <name type="scientific">Ranitomeya imitator</name>
    <name type="common">mimic poison frog</name>
    <dbReference type="NCBI Taxonomy" id="111125"/>
    <lineage>
        <taxon>Eukaryota</taxon>
        <taxon>Metazoa</taxon>
        <taxon>Chordata</taxon>
        <taxon>Craniata</taxon>
        <taxon>Vertebrata</taxon>
        <taxon>Euteleostomi</taxon>
        <taxon>Amphibia</taxon>
        <taxon>Batrachia</taxon>
        <taxon>Anura</taxon>
        <taxon>Neobatrachia</taxon>
        <taxon>Hyloidea</taxon>
        <taxon>Dendrobatidae</taxon>
        <taxon>Dendrobatinae</taxon>
        <taxon>Ranitomeya</taxon>
    </lineage>
</organism>
<dbReference type="PANTHER" id="PTHR11339">
    <property type="entry name" value="EXTRACELLULAR MATRIX GLYCOPROTEIN RELATED"/>
    <property type="match status" value="1"/>
</dbReference>